<dbReference type="EMBL" id="CM014097">
    <property type="protein sequence ID" value="TKS89089.1"/>
    <property type="molecule type" value="Genomic_DNA"/>
</dbReference>
<proteinExistence type="predicted"/>
<evidence type="ECO:0000313" key="2">
    <source>
        <dbReference type="Proteomes" id="UP000298787"/>
    </source>
</evidence>
<accession>A0A4U5VLH3</accession>
<sequence length="135" mass="14940">MSVEEDGAVKVAQQRCNMSAPQCLQRPVVIKCLYCSACPDIQESRFNRVLLCCFLVGLAFRCVQVRAPYYGSGYRHHETLEFGYFEIGQTEKALVAMFVVTQDIGGEEGWGSAALAEIGFARTPCDFEILFGPLA</sequence>
<name>A0A4U5VLH3_COLLU</name>
<dbReference type="AlphaFoldDB" id="A0A4U5VLH3"/>
<keyword evidence="2" id="KW-1185">Reference proteome</keyword>
<organism evidence="1 2">
    <name type="scientific">Collichthys lucidus</name>
    <name type="common">Big head croaker</name>
    <name type="synonym">Sciaena lucida</name>
    <dbReference type="NCBI Taxonomy" id="240159"/>
    <lineage>
        <taxon>Eukaryota</taxon>
        <taxon>Metazoa</taxon>
        <taxon>Chordata</taxon>
        <taxon>Craniata</taxon>
        <taxon>Vertebrata</taxon>
        <taxon>Euteleostomi</taxon>
        <taxon>Actinopterygii</taxon>
        <taxon>Neopterygii</taxon>
        <taxon>Teleostei</taxon>
        <taxon>Neoteleostei</taxon>
        <taxon>Acanthomorphata</taxon>
        <taxon>Eupercaria</taxon>
        <taxon>Sciaenidae</taxon>
        <taxon>Collichthys</taxon>
    </lineage>
</organism>
<evidence type="ECO:0000313" key="1">
    <source>
        <dbReference type="EMBL" id="TKS89089.1"/>
    </source>
</evidence>
<dbReference type="Proteomes" id="UP000298787">
    <property type="component" value="Chromosome 20"/>
</dbReference>
<reference evidence="1 2" key="1">
    <citation type="submission" date="2019-01" db="EMBL/GenBank/DDBJ databases">
        <title>Genome Assembly of Collichthys lucidus.</title>
        <authorList>
            <person name="Cai M."/>
            <person name="Xiao S."/>
        </authorList>
    </citation>
    <scope>NUCLEOTIDE SEQUENCE [LARGE SCALE GENOMIC DNA]</scope>
    <source>
        <strain evidence="1">JT15FE1705JMU</strain>
        <tissue evidence="1">Muscle</tissue>
    </source>
</reference>
<gene>
    <name evidence="1" type="ORF">D9C73_022480</name>
</gene>
<protein>
    <submittedName>
        <fullName evidence="1">Uncharacterized protein</fullName>
    </submittedName>
</protein>